<evidence type="ECO:0000313" key="3">
    <source>
        <dbReference type="Proteomes" id="UP000053676"/>
    </source>
</evidence>
<dbReference type="AlphaFoldDB" id="W2SJF8"/>
<reference evidence="3" key="1">
    <citation type="journal article" date="2014" name="Nat. Genet.">
        <title>Genome of the human hookworm Necator americanus.</title>
        <authorList>
            <person name="Tang Y.T."/>
            <person name="Gao X."/>
            <person name="Rosa B.A."/>
            <person name="Abubucker S."/>
            <person name="Hallsworth-Pepin K."/>
            <person name="Martin J."/>
            <person name="Tyagi R."/>
            <person name="Heizer E."/>
            <person name="Zhang X."/>
            <person name="Bhonagiri-Palsikar V."/>
            <person name="Minx P."/>
            <person name="Warren W.C."/>
            <person name="Wang Q."/>
            <person name="Zhan B."/>
            <person name="Hotez P.J."/>
            <person name="Sternberg P.W."/>
            <person name="Dougall A."/>
            <person name="Gaze S.T."/>
            <person name="Mulvenna J."/>
            <person name="Sotillo J."/>
            <person name="Ranganathan S."/>
            <person name="Rabelo E.M."/>
            <person name="Wilson R.K."/>
            <person name="Felgner P.L."/>
            <person name="Bethony J."/>
            <person name="Hawdon J.M."/>
            <person name="Gasser R.B."/>
            <person name="Loukas A."/>
            <person name="Mitreva M."/>
        </authorList>
    </citation>
    <scope>NUCLEOTIDE SEQUENCE [LARGE SCALE GENOMIC DNA]</scope>
</reference>
<protein>
    <submittedName>
        <fullName evidence="2">Uncharacterized protein</fullName>
    </submittedName>
</protein>
<dbReference type="Proteomes" id="UP000053676">
    <property type="component" value="Unassembled WGS sequence"/>
</dbReference>
<proteinExistence type="predicted"/>
<evidence type="ECO:0000256" key="1">
    <source>
        <dbReference type="SAM" id="MobiDB-lite"/>
    </source>
</evidence>
<name>W2SJF8_NECAM</name>
<dbReference type="EMBL" id="KI669053">
    <property type="protein sequence ID" value="ETN69754.1"/>
    <property type="molecule type" value="Genomic_DNA"/>
</dbReference>
<evidence type="ECO:0000313" key="2">
    <source>
        <dbReference type="EMBL" id="ETN69754.1"/>
    </source>
</evidence>
<sequence>MVYSTAEISTATAMPSLPKSGGFDQASHTTSSTTPKIVSKLQTMWIQNVAR</sequence>
<dbReference type="KEGG" id="nai:NECAME_15111"/>
<accession>W2SJF8</accession>
<keyword evidence="3" id="KW-1185">Reference proteome</keyword>
<feature type="compositionally biased region" description="Polar residues" evidence="1">
    <location>
        <begin position="1"/>
        <end position="13"/>
    </location>
</feature>
<organism evidence="2 3">
    <name type="scientific">Necator americanus</name>
    <name type="common">Human hookworm</name>
    <dbReference type="NCBI Taxonomy" id="51031"/>
    <lineage>
        <taxon>Eukaryota</taxon>
        <taxon>Metazoa</taxon>
        <taxon>Ecdysozoa</taxon>
        <taxon>Nematoda</taxon>
        <taxon>Chromadorea</taxon>
        <taxon>Rhabditida</taxon>
        <taxon>Rhabditina</taxon>
        <taxon>Rhabditomorpha</taxon>
        <taxon>Strongyloidea</taxon>
        <taxon>Ancylostomatidae</taxon>
        <taxon>Bunostominae</taxon>
        <taxon>Necator</taxon>
    </lineage>
</organism>
<gene>
    <name evidence="2" type="ORF">NECAME_15111</name>
</gene>
<feature type="region of interest" description="Disordered" evidence="1">
    <location>
        <begin position="1"/>
        <end position="34"/>
    </location>
</feature>